<sequence>MTAALPLMLALAAALLGVAAARRGHWLHATLCGTACLLAVYVVLLVGLPVLAFAAEEVGRG</sequence>
<keyword evidence="1" id="KW-0472">Membrane</keyword>
<keyword evidence="3" id="KW-1185">Reference proteome</keyword>
<reference evidence="3" key="1">
    <citation type="journal article" date="2019" name="Int. J. Syst. Evol. Microbiol.">
        <title>The Global Catalogue of Microorganisms (GCM) 10K type strain sequencing project: providing services to taxonomists for standard genome sequencing and annotation.</title>
        <authorList>
            <consortium name="The Broad Institute Genomics Platform"/>
            <consortium name="The Broad Institute Genome Sequencing Center for Infectious Disease"/>
            <person name="Wu L."/>
            <person name="Ma J."/>
        </authorList>
    </citation>
    <scope>NUCLEOTIDE SEQUENCE [LARGE SCALE GENOMIC DNA]</scope>
    <source>
        <strain evidence="3">TBRC 7912</strain>
    </source>
</reference>
<dbReference type="EMBL" id="JBHSBC010000008">
    <property type="protein sequence ID" value="MFC3980206.1"/>
    <property type="molecule type" value="Genomic_DNA"/>
</dbReference>
<accession>A0ABV8EVA5</accession>
<dbReference type="Proteomes" id="UP001595698">
    <property type="component" value="Unassembled WGS sequence"/>
</dbReference>
<evidence type="ECO:0000256" key="1">
    <source>
        <dbReference type="SAM" id="Phobius"/>
    </source>
</evidence>
<feature type="transmembrane region" description="Helical" evidence="1">
    <location>
        <begin position="31"/>
        <end position="55"/>
    </location>
</feature>
<proteinExistence type="predicted"/>
<protein>
    <submittedName>
        <fullName evidence="2">Uncharacterized protein</fullName>
    </submittedName>
</protein>
<name>A0ABV8EVA5_9ACTN</name>
<comment type="caution">
    <text evidence="2">The sequence shown here is derived from an EMBL/GenBank/DDBJ whole genome shotgun (WGS) entry which is preliminary data.</text>
</comment>
<organism evidence="2 3">
    <name type="scientific">Streptosporangium jomthongense</name>
    <dbReference type="NCBI Taxonomy" id="1193683"/>
    <lineage>
        <taxon>Bacteria</taxon>
        <taxon>Bacillati</taxon>
        <taxon>Actinomycetota</taxon>
        <taxon>Actinomycetes</taxon>
        <taxon>Streptosporangiales</taxon>
        <taxon>Streptosporangiaceae</taxon>
        <taxon>Streptosporangium</taxon>
    </lineage>
</organism>
<evidence type="ECO:0000313" key="3">
    <source>
        <dbReference type="Proteomes" id="UP001595698"/>
    </source>
</evidence>
<dbReference type="RefSeq" id="WP_386189195.1">
    <property type="nucleotide sequence ID" value="NZ_JBHSBC010000008.1"/>
</dbReference>
<gene>
    <name evidence="2" type="ORF">ACFOYY_08755</name>
</gene>
<evidence type="ECO:0000313" key="2">
    <source>
        <dbReference type="EMBL" id="MFC3980206.1"/>
    </source>
</evidence>
<keyword evidence="1" id="KW-0812">Transmembrane</keyword>
<keyword evidence="1" id="KW-1133">Transmembrane helix</keyword>